<dbReference type="InterPro" id="IPR035940">
    <property type="entry name" value="CAP_sf"/>
</dbReference>
<name>A0A3B3R1I4_9TELE</name>
<dbReference type="SUPFAM" id="SSF55797">
    <property type="entry name" value="PR-1-like"/>
    <property type="match status" value="1"/>
</dbReference>
<organism evidence="2 3">
    <name type="scientific">Paramormyrops kingsleyae</name>
    <dbReference type="NCBI Taxonomy" id="1676925"/>
    <lineage>
        <taxon>Eukaryota</taxon>
        <taxon>Metazoa</taxon>
        <taxon>Chordata</taxon>
        <taxon>Craniata</taxon>
        <taxon>Vertebrata</taxon>
        <taxon>Euteleostomi</taxon>
        <taxon>Actinopterygii</taxon>
        <taxon>Neopterygii</taxon>
        <taxon>Teleostei</taxon>
        <taxon>Osteoglossocephala</taxon>
        <taxon>Osteoglossomorpha</taxon>
        <taxon>Osteoglossiformes</taxon>
        <taxon>Mormyridae</taxon>
        <taxon>Paramormyrops</taxon>
    </lineage>
</organism>
<reference evidence="2" key="2">
    <citation type="submission" date="2025-09" db="UniProtKB">
        <authorList>
            <consortium name="Ensembl"/>
        </authorList>
    </citation>
    <scope>IDENTIFICATION</scope>
</reference>
<protein>
    <recommendedName>
        <fullName evidence="1">SCP domain-containing protein</fullName>
    </recommendedName>
</protein>
<dbReference type="InterPro" id="IPR014044">
    <property type="entry name" value="CAP_dom"/>
</dbReference>
<dbReference type="InterPro" id="IPR001283">
    <property type="entry name" value="CRISP-related"/>
</dbReference>
<dbReference type="AlphaFoldDB" id="A0A3B3R1I4"/>
<evidence type="ECO:0000313" key="3">
    <source>
        <dbReference type="Proteomes" id="UP000261540"/>
    </source>
</evidence>
<dbReference type="PANTHER" id="PTHR10334">
    <property type="entry name" value="CYSTEINE-RICH SECRETORY PROTEIN-RELATED"/>
    <property type="match status" value="1"/>
</dbReference>
<dbReference type="Proteomes" id="UP000261540">
    <property type="component" value="Unplaced"/>
</dbReference>
<keyword evidence="3" id="KW-1185">Reference proteome</keyword>
<sequence length="156" mass="17244">AGKTMPSHQFLLGAQNQYRKRHGAEPLALNPALSKEAQEWAVQLVAPKRSTKTYGQSAWYHWGSSLATPTGTLGSSPWARLGQNSETKGKVADSWHKERCSASLLQAIGTAQVHHMMWKSSKKLGVGLVTKHPYFHICKLSRYYFPAATGVLDPEQ</sequence>
<reference evidence="2" key="1">
    <citation type="submission" date="2025-08" db="UniProtKB">
        <authorList>
            <consortium name="Ensembl"/>
        </authorList>
    </citation>
    <scope>IDENTIFICATION</scope>
</reference>
<dbReference type="Ensembl" id="ENSPKIT00000023722.1">
    <property type="protein sequence ID" value="ENSPKIP00000011770.1"/>
    <property type="gene ID" value="ENSPKIG00000018725.1"/>
</dbReference>
<proteinExistence type="predicted"/>
<feature type="domain" description="SCP" evidence="1">
    <location>
        <begin position="6"/>
        <end position="147"/>
    </location>
</feature>
<evidence type="ECO:0000259" key="1">
    <source>
        <dbReference type="SMART" id="SM00198"/>
    </source>
</evidence>
<dbReference type="Gene3D" id="3.40.33.10">
    <property type="entry name" value="CAP"/>
    <property type="match status" value="1"/>
</dbReference>
<accession>A0A3B3R1I4</accession>
<dbReference type="SMART" id="SM00198">
    <property type="entry name" value="SCP"/>
    <property type="match status" value="1"/>
</dbReference>
<evidence type="ECO:0000313" key="2">
    <source>
        <dbReference type="Ensembl" id="ENSPKIP00000011770.1"/>
    </source>
</evidence>
<dbReference type="Pfam" id="PF00188">
    <property type="entry name" value="CAP"/>
    <property type="match status" value="1"/>
</dbReference>